<dbReference type="AlphaFoldDB" id="A0A4Y6UQC1"/>
<sequence>MKLNQLTRQGEDIREKVAAAEDFRSITLWLSSAAVYLEARHKGLKETASFIAEKDKFKHLVIEKNEYSLHLFDSLYGTLKAIEMLEDMQSSERSQSSQGARNWNDF</sequence>
<accession>A0A4Y6UQC1</accession>
<dbReference type="KEGG" id="saca:FFV09_02435"/>
<evidence type="ECO:0000313" key="1">
    <source>
        <dbReference type="EMBL" id="QDH19822.1"/>
    </source>
</evidence>
<dbReference type="RefSeq" id="WP_141446209.1">
    <property type="nucleotide sequence ID" value="NZ_CBCSAZ010000001.1"/>
</dbReference>
<organism evidence="1 2">
    <name type="scientific">Saccharibacillus brassicae</name>
    <dbReference type="NCBI Taxonomy" id="2583377"/>
    <lineage>
        <taxon>Bacteria</taxon>
        <taxon>Bacillati</taxon>
        <taxon>Bacillota</taxon>
        <taxon>Bacilli</taxon>
        <taxon>Bacillales</taxon>
        <taxon>Paenibacillaceae</taxon>
        <taxon>Saccharibacillus</taxon>
    </lineage>
</organism>
<gene>
    <name evidence="1" type="ORF">FFV09_02435</name>
</gene>
<keyword evidence="2" id="KW-1185">Reference proteome</keyword>
<dbReference type="Proteomes" id="UP000316968">
    <property type="component" value="Chromosome"/>
</dbReference>
<dbReference type="OrthoDB" id="2678670at2"/>
<reference evidence="1 2" key="1">
    <citation type="submission" date="2019-06" db="EMBL/GenBank/DDBJ databases">
        <title>Saccharibacillus brassicae sp. nov., an endophytic bacterium isolated from Chinese cabbage seeds (Brassica pekinensis).</title>
        <authorList>
            <person name="Jiang L."/>
            <person name="Lee J."/>
            <person name="Kim S.W."/>
        </authorList>
    </citation>
    <scope>NUCLEOTIDE SEQUENCE [LARGE SCALE GENOMIC DNA]</scope>
    <source>
        <strain evidence="2">KCTC 43072 / ATSA2</strain>
    </source>
</reference>
<name>A0A4Y6UQC1_SACBS</name>
<proteinExistence type="predicted"/>
<evidence type="ECO:0000313" key="2">
    <source>
        <dbReference type="Proteomes" id="UP000316968"/>
    </source>
</evidence>
<protein>
    <submittedName>
        <fullName evidence="1">Uncharacterized protein</fullName>
    </submittedName>
</protein>
<dbReference type="EMBL" id="CP041217">
    <property type="protein sequence ID" value="QDH19822.1"/>
    <property type="molecule type" value="Genomic_DNA"/>
</dbReference>